<organism evidence="1">
    <name type="scientific">Cyanothece sp. (strain PCC 7425 / ATCC 29141)</name>
    <dbReference type="NCBI Taxonomy" id="395961"/>
    <lineage>
        <taxon>Bacteria</taxon>
        <taxon>Bacillati</taxon>
        <taxon>Cyanobacteriota</taxon>
        <taxon>Cyanophyceae</taxon>
        <taxon>Gomontiellales</taxon>
        <taxon>Cyanothecaceae</taxon>
        <taxon>Cyanothece</taxon>
    </lineage>
</organism>
<accession>B8HN00</accession>
<reference evidence="1" key="1">
    <citation type="submission" date="2009-01" db="EMBL/GenBank/DDBJ databases">
        <title>Complete sequence of chromosome Cyanothece sp. PCC 7425.</title>
        <authorList>
            <consortium name="US DOE Joint Genome Institute"/>
            <person name="Lucas S."/>
            <person name="Copeland A."/>
            <person name="Lapidus A."/>
            <person name="Glavina del Rio T."/>
            <person name="Dalin E."/>
            <person name="Tice H."/>
            <person name="Bruce D."/>
            <person name="Goodwin L."/>
            <person name="Pitluck S."/>
            <person name="Sims D."/>
            <person name="Meineke L."/>
            <person name="Brettin T."/>
            <person name="Detter J.C."/>
            <person name="Han C."/>
            <person name="Larimer F."/>
            <person name="Land M."/>
            <person name="Hauser L."/>
            <person name="Kyrpides N."/>
            <person name="Ovchinnikova G."/>
            <person name="Liberton M."/>
            <person name="Stoeckel J."/>
            <person name="Banerjee A."/>
            <person name="Singh A."/>
            <person name="Page L."/>
            <person name="Sato H."/>
            <person name="Zhao L."/>
            <person name="Sherman L."/>
            <person name="Pakrasi H."/>
            <person name="Richardson P."/>
        </authorList>
    </citation>
    <scope>NUCLEOTIDE SEQUENCE</scope>
    <source>
        <strain evidence="1">PCC 7425</strain>
    </source>
</reference>
<dbReference type="HOGENOM" id="CLU_3167098_0_0_3"/>
<sequence length="47" mass="5300">MVAGAEYEDINKAITRVKKTGLQVLPPEDHELYDAAIMEEITQKQLV</sequence>
<dbReference type="KEGG" id="cyn:Cyan7425_3141"/>
<evidence type="ECO:0000313" key="1">
    <source>
        <dbReference type="EMBL" id="ACL45469.1"/>
    </source>
</evidence>
<proteinExistence type="predicted"/>
<name>B8HN00_CYAP4</name>
<dbReference type="AlphaFoldDB" id="B8HN00"/>
<dbReference type="EMBL" id="CP001344">
    <property type="protein sequence ID" value="ACL45469.1"/>
    <property type="molecule type" value="Genomic_DNA"/>
</dbReference>
<gene>
    <name evidence="1" type="ordered locus">Cyan7425_3141</name>
</gene>
<protein>
    <submittedName>
        <fullName evidence="1">Uncharacterized protein</fullName>
    </submittedName>
</protein>